<comment type="similarity">
    <text evidence="1 10">Belongs to the peroxin-14 family.</text>
</comment>
<sequence length="367" mass="38350">MAIREDIVASAVTFLQDPSVAASPVESRIAFLQSKNLTQEEVDAALARADGNQAAAPSYANYAPQQQVARQPPPGYGGGYQQPWQPQAPPELPKRDWRDWFIMATVAGGVGYGLYTVAKRYVLPLIAPPTPPQLEQDKASIDASFEQAFTLLEQLSKDTDALKSAEEERTTRLDAALADVESAISELKTSARRRDDESRRTTDEVRALKDLIPKAMDGQKESTDARLIELNAELKSLKKLMGQRMAPASPTPSTFGVGPSARATTTPSNTTPAPSVSQSNGMSSPAAPASEGGPKPASVSNGKGTESTASLSGRGSSTPYSAGVPTGRAPIPAWQMAAANKAAAAAPAASSSSPAAGASDAQEETQA</sequence>
<dbReference type="GO" id="GO:0005778">
    <property type="term" value="C:peroxisomal membrane"/>
    <property type="evidence" value="ECO:0007669"/>
    <property type="project" value="UniProtKB-SubCell"/>
</dbReference>
<dbReference type="InterPro" id="IPR006785">
    <property type="entry name" value="Pex14_N"/>
</dbReference>
<reference evidence="13" key="1">
    <citation type="submission" date="2016-03" db="EMBL/GenBank/DDBJ databases">
        <title>Updated assembly of Pseudogymnoascus destructans, the fungus causing white-nose syndrome of bats.</title>
        <authorList>
            <person name="Palmer J.M."/>
            <person name="Drees K.P."/>
            <person name="Foster J.T."/>
            <person name="Lindner D.L."/>
        </authorList>
    </citation>
    <scope>NUCLEOTIDE SEQUENCE [LARGE SCALE GENOMIC DNA]</scope>
    <source>
        <strain evidence="13">20631-21</strain>
    </source>
</reference>
<dbReference type="InterPro" id="IPR025655">
    <property type="entry name" value="PEX14"/>
</dbReference>
<organism evidence="13">
    <name type="scientific">Pseudogymnoascus destructans</name>
    <dbReference type="NCBI Taxonomy" id="655981"/>
    <lineage>
        <taxon>Eukaryota</taxon>
        <taxon>Fungi</taxon>
        <taxon>Dikarya</taxon>
        <taxon>Ascomycota</taxon>
        <taxon>Pezizomycotina</taxon>
        <taxon>Leotiomycetes</taxon>
        <taxon>Thelebolales</taxon>
        <taxon>Thelebolaceae</taxon>
        <taxon>Pseudogymnoascus</taxon>
    </lineage>
</organism>
<evidence type="ECO:0000259" key="12">
    <source>
        <dbReference type="Pfam" id="PF04695"/>
    </source>
</evidence>
<feature type="compositionally biased region" description="Low complexity" evidence="11">
    <location>
        <begin position="332"/>
        <end position="360"/>
    </location>
</feature>
<dbReference type="GO" id="GO:1990429">
    <property type="term" value="C:peroxisomal importomer complex"/>
    <property type="evidence" value="ECO:0007669"/>
    <property type="project" value="TreeGrafter"/>
</dbReference>
<dbReference type="eggNOG" id="KOG2629">
    <property type="taxonomic scope" value="Eukaryota"/>
</dbReference>
<feature type="compositionally biased region" description="Polar residues" evidence="11">
    <location>
        <begin position="298"/>
        <end position="320"/>
    </location>
</feature>
<keyword evidence="4" id="KW-0811">Translocation</keyword>
<evidence type="ECO:0000256" key="5">
    <source>
        <dbReference type="ARBA" id="ARBA00023136"/>
    </source>
</evidence>
<keyword evidence="5 10" id="KW-0472">Membrane</keyword>
<dbReference type="GeneID" id="36284145"/>
<protein>
    <recommendedName>
        <fullName evidence="7 10">Peroxisomal membrane protein PEX14</fullName>
    </recommendedName>
    <alternativeName>
        <fullName evidence="8 10">Peroxin-14</fullName>
    </alternativeName>
</protein>
<evidence type="ECO:0000256" key="8">
    <source>
        <dbReference type="ARBA" id="ARBA00029691"/>
    </source>
</evidence>
<dbReference type="FunFam" id="1.10.10.10:FF:000489">
    <property type="entry name" value="Putative peroxisomal membrane anchor protein"/>
    <property type="match status" value="1"/>
</dbReference>
<evidence type="ECO:0000256" key="1">
    <source>
        <dbReference type="ARBA" id="ARBA00005443"/>
    </source>
</evidence>
<dbReference type="OrthoDB" id="5549158at2759"/>
<feature type="region of interest" description="Disordered" evidence="11">
    <location>
        <begin position="242"/>
        <end position="367"/>
    </location>
</feature>
<dbReference type="PANTHER" id="PTHR23058">
    <property type="entry name" value="PEROXISOMAL MEMBRANE PROTEIN PEX14"/>
    <property type="match status" value="1"/>
</dbReference>
<feature type="compositionally biased region" description="Low complexity" evidence="11">
    <location>
        <begin position="259"/>
        <end position="277"/>
    </location>
</feature>
<feature type="region of interest" description="Disordered" evidence="11">
    <location>
        <begin position="64"/>
        <end position="91"/>
    </location>
</feature>
<dbReference type="Pfam" id="PF04695">
    <property type="entry name" value="Pex14_N"/>
    <property type="match status" value="1"/>
</dbReference>
<dbReference type="AlphaFoldDB" id="A0A177AJL6"/>
<dbReference type="EMBL" id="KV441387">
    <property type="protein sequence ID" value="OAF62225.1"/>
    <property type="molecule type" value="Genomic_DNA"/>
</dbReference>
<dbReference type="GO" id="GO:0005102">
    <property type="term" value="F:signaling receptor binding"/>
    <property type="evidence" value="ECO:0007669"/>
    <property type="project" value="TreeGrafter"/>
</dbReference>
<comment type="function">
    <text evidence="10">Component of the PEX13-PEX14 docking complex, a translocon channel that specifically mediates the import of peroxisomal cargo proteins bound to PEX5 receptor. The PEX13-PEX14 docking complex forms a large import pore which can be opened to a diameter of about 9 nm. Mechanistically, PEX5 receptor along with cargo proteins associates with the PEX14 subunit of the PEX13-PEX14 docking complex in the cytosol, leading to the insertion of the receptor into the organelle membrane with the concomitant translocation of the cargo into the peroxisome matrix.</text>
</comment>
<gene>
    <name evidence="13" type="primary">PEX14</name>
    <name evidence="13" type="ORF">VC83_01053</name>
</gene>
<keyword evidence="3 10" id="KW-0653">Protein transport</keyword>
<evidence type="ECO:0000256" key="7">
    <source>
        <dbReference type="ARBA" id="ARBA00029502"/>
    </source>
</evidence>
<dbReference type="Proteomes" id="UP000077154">
    <property type="component" value="Unassembled WGS sequence"/>
</dbReference>
<keyword evidence="2 10" id="KW-0813">Transport</keyword>
<dbReference type="VEuPathDB" id="FungiDB:GMDG_00461"/>
<dbReference type="GO" id="GO:0016560">
    <property type="term" value="P:protein import into peroxisome matrix, docking"/>
    <property type="evidence" value="ECO:0007669"/>
    <property type="project" value="UniProtKB-UniRule"/>
</dbReference>
<dbReference type="RefSeq" id="XP_024327498.1">
    <property type="nucleotide sequence ID" value="XM_024464738.1"/>
</dbReference>
<keyword evidence="6 10" id="KW-0576">Peroxisome</keyword>
<dbReference type="PANTHER" id="PTHR23058:SF0">
    <property type="entry name" value="PEROXISOMAL MEMBRANE PROTEIN PEX14"/>
    <property type="match status" value="1"/>
</dbReference>
<evidence type="ECO:0000256" key="10">
    <source>
        <dbReference type="RuleBase" id="RU367032"/>
    </source>
</evidence>
<evidence type="ECO:0000313" key="13">
    <source>
        <dbReference type="EMBL" id="OAF62225.1"/>
    </source>
</evidence>
<evidence type="ECO:0000256" key="4">
    <source>
        <dbReference type="ARBA" id="ARBA00023010"/>
    </source>
</evidence>
<proteinExistence type="inferred from homology"/>
<name>A0A177AJL6_9PEZI</name>
<evidence type="ECO:0000256" key="3">
    <source>
        <dbReference type="ARBA" id="ARBA00022927"/>
    </source>
</evidence>
<evidence type="ECO:0000256" key="6">
    <source>
        <dbReference type="ARBA" id="ARBA00023140"/>
    </source>
</evidence>
<accession>A0A177AJL6</accession>
<feature type="domain" description="Peroxisome membrane anchor protein Pex14p N-terminal" evidence="12">
    <location>
        <begin position="4"/>
        <end position="48"/>
    </location>
</feature>
<comment type="subcellular location">
    <subcellularLocation>
        <location evidence="9 10">Peroxisome membrane</location>
    </subcellularLocation>
</comment>
<dbReference type="Gene3D" id="1.10.10.10">
    <property type="entry name" value="Winged helix-like DNA-binding domain superfamily/Winged helix DNA-binding domain"/>
    <property type="match status" value="1"/>
</dbReference>
<evidence type="ECO:0000256" key="2">
    <source>
        <dbReference type="ARBA" id="ARBA00022448"/>
    </source>
</evidence>
<evidence type="ECO:0000256" key="11">
    <source>
        <dbReference type="SAM" id="MobiDB-lite"/>
    </source>
</evidence>
<dbReference type="InterPro" id="IPR036388">
    <property type="entry name" value="WH-like_DNA-bd_sf"/>
</dbReference>
<evidence type="ECO:0000256" key="9">
    <source>
        <dbReference type="ARBA" id="ARBA00046271"/>
    </source>
</evidence>